<sequence>MNTYQAGQVAALPSEDGPLFIGLAQRSPIAYENPLPQFRRDVAATLAARPEIGLLVYPEMHLHGTEHLPEADRPAALKSAAAALDSTFVQALGEIAAEFQIWLSPGSIGERGPNGEFYNTQLLFDPAGQLRAHYRKIFPWRPFEPHLPGTEFSVTEMDSLGAAGLSICYDAWFPEHSRQLAWLGADLVLNIVKTTSDDREQELALARANAIVNQNYMISVNCAGPVGRGRSIAVGPEGWVLAEAGLGEETLVVPFSRAEVTRVRTEGTAGSNRLWHQFGPTDAPVPLPMYEGRIDPRTWTPRTTAD</sequence>
<name>A0A940T4F1_9MICO</name>
<dbReference type="RefSeq" id="WP_209705695.1">
    <property type="nucleotide sequence ID" value="NZ_JAFIDA010000001.1"/>
</dbReference>
<dbReference type="PANTHER" id="PTHR43674:SF16">
    <property type="entry name" value="CARBON-NITROGEN FAMILY, PUTATIVE (AFU_ORTHOLOGUE AFUA_5G02350)-RELATED"/>
    <property type="match status" value="1"/>
</dbReference>
<organism evidence="4 5">
    <name type="scientific">Leucobacter exalbidus</name>
    <dbReference type="NCBI Taxonomy" id="662960"/>
    <lineage>
        <taxon>Bacteria</taxon>
        <taxon>Bacillati</taxon>
        <taxon>Actinomycetota</taxon>
        <taxon>Actinomycetes</taxon>
        <taxon>Micrococcales</taxon>
        <taxon>Microbacteriaceae</taxon>
        <taxon>Leucobacter</taxon>
    </lineage>
</organism>
<proteinExistence type="predicted"/>
<dbReference type="PANTHER" id="PTHR43674">
    <property type="entry name" value="NITRILASE C965.09-RELATED"/>
    <property type="match status" value="1"/>
</dbReference>
<reference evidence="4" key="1">
    <citation type="submission" date="2021-02" db="EMBL/GenBank/DDBJ databases">
        <title>Sequencing the genomes of 1000 actinobacteria strains.</title>
        <authorList>
            <person name="Klenk H.-P."/>
        </authorList>
    </citation>
    <scope>NUCLEOTIDE SEQUENCE</scope>
    <source>
        <strain evidence="4">DSM 22850</strain>
    </source>
</reference>
<evidence type="ECO:0000256" key="2">
    <source>
        <dbReference type="SAM" id="MobiDB-lite"/>
    </source>
</evidence>
<dbReference type="EMBL" id="JAFIDA010000001">
    <property type="protein sequence ID" value="MBP1326853.1"/>
    <property type="molecule type" value="Genomic_DNA"/>
</dbReference>
<feature type="domain" description="CN hydrolase" evidence="3">
    <location>
        <begin position="19"/>
        <end position="262"/>
    </location>
</feature>
<dbReference type="GO" id="GO:0016811">
    <property type="term" value="F:hydrolase activity, acting on carbon-nitrogen (but not peptide) bonds, in linear amides"/>
    <property type="evidence" value="ECO:0007669"/>
    <property type="project" value="TreeGrafter"/>
</dbReference>
<dbReference type="Pfam" id="PF00795">
    <property type="entry name" value="CN_hydrolase"/>
    <property type="match status" value="1"/>
</dbReference>
<dbReference type="Gene3D" id="3.60.110.10">
    <property type="entry name" value="Carbon-nitrogen hydrolase"/>
    <property type="match status" value="1"/>
</dbReference>
<evidence type="ECO:0000256" key="1">
    <source>
        <dbReference type="ARBA" id="ARBA00022801"/>
    </source>
</evidence>
<dbReference type="SUPFAM" id="SSF56317">
    <property type="entry name" value="Carbon-nitrogen hydrolase"/>
    <property type="match status" value="1"/>
</dbReference>
<comment type="caution">
    <text evidence="4">The sequence shown here is derived from an EMBL/GenBank/DDBJ whole genome shotgun (WGS) entry which is preliminary data.</text>
</comment>
<gene>
    <name evidence="4" type="ORF">JOF28_002085</name>
</gene>
<evidence type="ECO:0000313" key="4">
    <source>
        <dbReference type="EMBL" id="MBP1326853.1"/>
    </source>
</evidence>
<dbReference type="InterPro" id="IPR003010">
    <property type="entry name" value="C-N_Hydrolase"/>
</dbReference>
<dbReference type="Proteomes" id="UP000675163">
    <property type="component" value="Unassembled WGS sequence"/>
</dbReference>
<dbReference type="InterPro" id="IPR050345">
    <property type="entry name" value="Aliph_Amidase/BUP"/>
</dbReference>
<dbReference type="CDD" id="cd07197">
    <property type="entry name" value="nitrilase"/>
    <property type="match status" value="1"/>
</dbReference>
<dbReference type="AlphaFoldDB" id="A0A940T4F1"/>
<dbReference type="PROSITE" id="PS50263">
    <property type="entry name" value="CN_HYDROLASE"/>
    <property type="match status" value="1"/>
</dbReference>
<keyword evidence="5" id="KW-1185">Reference proteome</keyword>
<accession>A0A940T4F1</accession>
<evidence type="ECO:0000259" key="3">
    <source>
        <dbReference type="PROSITE" id="PS50263"/>
    </source>
</evidence>
<keyword evidence="1" id="KW-0378">Hydrolase</keyword>
<protein>
    <submittedName>
        <fullName evidence="4">Amidohydrolase</fullName>
    </submittedName>
</protein>
<feature type="region of interest" description="Disordered" evidence="2">
    <location>
        <begin position="286"/>
        <end position="306"/>
    </location>
</feature>
<evidence type="ECO:0000313" key="5">
    <source>
        <dbReference type="Proteomes" id="UP000675163"/>
    </source>
</evidence>
<dbReference type="InterPro" id="IPR036526">
    <property type="entry name" value="C-N_Hydrolase_sf"/>
</dbReference>